<organism evidence="1 2">
    <name type="scientific">Ixodes persulcatus</name>
    <name type="common">Taiga tick</name>
    <dbReference type="NCBI Taxonomy" id="34615"/>
    <lineage>
        <taxon>Eukaryota</taxon>
        <taxon>Metazoa</taxon>
        <taxon>Ecdysozoa</taxon>
        <taxon>Arthropoda</taxon>
        <taxon>Chelicerata</taxon>
        <taxon>Arachnida</taxon>
        <taxon>Acari</taxon>
        <taxon>Parasitiformes</taxon>
        <taxon>Ixodida</taxon>
        <taxon>Ixodoidea</taxon>
        <taxon>Ixodidae</taxon>
        <taxon>Ixodinae</taxon>
        <taxon>Ixodes</taxon>
    </lineage>
</organism>
<sequence length="156" mass="17798">MRVYLRWDPPEAASKSRFFLILRRDAVPSSKVARDLSDNRRIGRDATRNAASRRDERLRSKAVPEVREQGDHIERAVTAANQDIWRLGREMGFKVIDINWDVRNNKEQAFEGSGIHFSPYVGRAVGWRMARKAVAFLGGPKALKERNPARSKAKGL</sequence>
<protein>
    <submittedName>
        <fullName evidence="1">Uncharacterized protein</fullName>
    </submittedName>
</protein>
<dbReference type="Proteomes" id="UP000805193">
    <property type="component" value="Unassembled WGS sequence"/>
</dbReference>
<comment type="caution">
    <text evidence="1">The sequence shown here is derived from an EMBL/GenBank/DDBJ whole genome shotgun (WGS) entry which is preliminary data.</text>
</comment>
<accession>A0AC60PYG0</accession>
<proteinExistence type="predicted"/>
<dbReference type="EMBL" id="JABSTQ010009806">
    <property type="protein sequence ID" value="KAG0425741.1"/>
    <property type="molecule type" value="Genomic_DNA"/>
</dbReference>
<reference evidence="1 2" key="1">
    <citation type="journal article" date="2020" name="Cell">
        <title>Large-Scale Comparative Analyses of Tick Genomes Elucidate Their Genetic Diversity and Vector Capacities.</title>
        <authorList>
            <consortium name="Tick Genome and Microbiome Consortium (TIGMIC)"/>
            <person name="Jia N."/>
            <person name="Wang J."/>
            <person name="Shi W."/>
            <person name="Du L."/>
            <person name="Sun Y."/>
            <person name="Zhan W."/>
            <person name="Jiang J.F."/>
            <person name="Wang Q."/>
            <person name="Zhang B."/>
            <person name="Ji P."/>
            <person name="Bell-Sakyi L."/>
            <person name="Cui X.M."/>
            <person name="Yuan T.T."/>
            <person name="Jiang B.G."/>
            <person name="Yang W.F."/>
            <person name="Lam T.T."/>
            <person name="Chang Q.C."/>
            <person name="Ding S.J."/>
            <person name="Wang X.J."/>
            <person name="Zhu J.G."/>
            <person name="Ruan X.D."/>
            <person name="Zhao L."/>
            <person name="Wei J.T."/>
            <person name="Ye R.Z."/>
            <person name="Que T.C."/>
            <person name="Du C.H."/>
            <person name="Zhou Y.H."/>
            <person name="Cheng J.X."/>
            <person name="Dai P.F."/>
            <person name="Guo W.B."/>
            <person name="Han X.H."/>
            <person name="Huang E.J."/>
            <person name="Li L.F."/>
            <person name="Wei W."/>
            <person name="Gao Y.C."/>
            <person name="Liu J.Z."/>
            <person name="Shao H.Z."/>
            <person name="Wang X."/>
            <person name="Wang C.C."/>
            <person name="Yang T.C."/>
            <person name="Huo Q.B."/>
            <person name="Li W."/>
            <person name="Chen H.Y."/>
            <person name="Chen S.E."/>
            <person name="Zhou L.G."/>
            <person name="Ni X.B."/>
            <person name="Tian J.H."/>
            <person name="Sheng Y."/>
            <person name="Liu T."/>
            <person name="Pan Y.S."/>
            <person name="Xia L.Y."/>
            <person name="Li J."/>
            <person name="Zhao F."/>
            <person name="Cao W.C."/>
        </authorList>
    </citation>
    <scope>NUCLEOTIDE SEQUENCE [LARGE SCALE GENOMIC DNA]</scope>
    <source>
        <strain evidence="1">Iper-2018</strain>
    </source>
</reference>
<name>A0AC60PYG0_IXOPE</name>
<evidence type="ECO:0000313" key="1">
    <source>
        <dbReference type="EMBL" id="KAG0425741.1"/>
    </source>
</evidence>
<evidence type="ECO:0000313" key="2">
    <source>
        <dbReference type="Proteomes" id="UP000805193"/>
    </source>
</evidence>
<keyword evidence="2" id="KW-1185">Reference proteome</keyword>
<gene>
    <name evidence="1" type="ORF">HPB47_027119</name>
</gene>